<keyword evidence="7" id="KW-1185">Reference proteome</keyword>
<dbReference type="PROSITE" id="PS00198">
    <property type="entry name" value="4FE4S_FER_1"/>
    <property type="match status" value="2"/>
</dbReference>
<dbReference type="InterPro" id="IPR008254">
    <property type="entry name" value="Flavodoxin/NO_synth"/>
</dbReference>
<keyword evidence="2" id="KW-0408">Iron</keyword>
<protein>
    <submittedName>
        <fullName evidence="6">Flavodoxin</fullName>
    </submittedName>
</protein>
<feature type="domain" description="4Fe-4S ferredoxin-type" evidence="5">
    <location>
        <begin position="217"/>
        <end position="239"/>
    </location>
</feature>
<dbReference type="Pfam" id="PF12724">
    <property type="entry name" value="Flavodoxin_5"/>
    <property type="match status" value="1"/>
</dbReference>
<dbReference type="Gene3D" id="3.30.70.20">
    <property type="match status" value="1"/>
</dbReference>
<dbReference type="STRING" id="1577792.QX51_01935"/>
<feature type="domain" description="4Fe-4S ferredoxin-type" evidence="5">
    <location>
        <begin position="182"/>
        <end position="211"/>
    </location>
</feature>
<keyword evidence="1" id="KW-0479">Metal-binding</keyword>
<sequence>MILYFTGTGNSRYVARKIAEEINDEIISINELIKHESTEELISTDRPFIFVCPTYAWRLPRVVTDFIRKTKFSGNNKAYFIMTCGEDTSKAINYIQKLCNDKDWQLKGMAEVIMPENYIALFDVPDKETSNKIIEESSHLIYKIASDIRDEKDFEIVEPSGFGGTIKSGITNIAFYKFIVHAKGFYSTKQCIGCGKCVDLCPLNNISLKDKQPRWGNKCTHCMACICGCPTKAIEYKNKTQTKERYYLK</sequence>
<organism evidence="6 7">
    <name type="scientific">Terrisporobacter othiniensis</name>
    <dbReference type="NCBI Taxonomy" id="1577792"/>
    <lineage>
        <taxon>Bacteria</taxon>
        <taxon>Bacillati</taxon>
        <taxon>Bacillota</taxon>
        <taxon>Clostridia</taxon>
        <taxon>Peptostreptococcales</taxon>
        <taxon>Peptostreptococcaceae</taxon>
        <taxon>Terrisporobacter</taxon>
    </lineage>
</organism>
<evidence type="ECO:0000313" key="6">
    <source>
        <dbReference type="EMBL" id="KHS58582.1"/>
    </source>
</evidence>
<dbReference type="InterPro" id="IPR017896">
    <property type="entry name" value="4Fe4S_Fe-S-bd"/>
</dbReference>
<gene>
    <name evidence="6" type="ORF">QX51_01935</name>
</gene>
<dbReference type="GO" id="GO:0051536">
    <property type="term" value="F:iron-sulfur cluster binding"/>
    <property type="evidence" value="ECO:0007669"/>
    <property type="project" value="UniProtKB-KW"/>
</dbReference>
<dbReference type="EMBL" id="JWHR01000026">
    <property type="protein sequence ID" value="KHS58582.1"/>
    <property type="molecule type" value="Genomic_DNA"/>
</dbReference>
<dbReference type="InterPro" id="IPR026816">
    <property type="entry name" value="Flavodoxin_dom"/>
</dbReference>
<feature type="domain" description="Flavodoxin-like" evidence="4">
    <location>
        <begin position="1"/>
        <end position="141"/>
    </location>
</feature>
<dbReference type="InterPro" id="IPR029039">
    <property type="entry name" value="Flavoprotein-like_sf"/>
</dbReference>
<dbReference type="Pfam" id="PF00037">
    <property type="entry name" value="Fer4"/>
    <property type="match status" value="1"/>
</dbReference>
<dbReference type="AlphaFoldDB" id="A0A0B3W841"/>
<evidence type="ECO:0000256" key="1">
    <source>
        <dbReference type="ARBA" id="ARBA00022723"/>
    </source>
</evidence>
<evidence type="ECO:0000256" key="3">
    <source>
        <dbReference type="ARBA" id="ARBA00023014"/>
    </source>
</evidence>
<dbReference type="InterPro" id="IPR047964">
    <property type="entry name" value="EFR1-like"/>
</dbReference>
<evidence type="ECO:0000259" key="4">
    <source>
        <dbReference type="PROSITE" id="PS50902"/>
    </source>
</evidence>
<dbReference type="SUPFAM" id="SSF54862">
    <property type="entry name" value="4Fe-4S ferredoxins"/>
    <property type="match status" value="1"/>
</dbReference>
<evidence type="ECO:0000256" key="2">
    <source>
        <dbReference type="ARBA" id="ARBA00023004"/>
    </source>
</evidence>
<proteinExistence type="predicted"/>
<dbReference type="SUPFAM" id="SSF52218">
    <property type="entry name" value="Flavoproteins"/>
    <property type="match status" value="1"/>
</dbReference>
<evidence type="ECO:0000313" key="7">
    <source>
        <dbReference type="Proteomes" id="UP000031189"/>
    </source>
</evidence>
<dbReference type="RefSeq" id="WP_039678229.1">
    <property type="nucleotide sequence ID" value="NZ_JAWGXO010000016.1"/>
</dbReference>
<dbReference type="NCBIfam" id="NF038196">
    <property type="entry name" value="ferrodoxin_EFR1"/>
    <property type="match status" value="1"/>
</dbReference>
<comment type="caution">
    <text evidence="6">The sequence shown here is derived from an EMBL/GenBank/DDBJ whole genome shotgun (WGS) entry which is preliminary data.</text>
</comment>
<reference evidence="6 7" key="1">
    <citation type="submission" date="2014-12" db="EMBL/GenBank/DDBJ databases">
        <title>Draft genome sequence of Terrisporobacter sp. 08-306576, isolated from the blood culture of a bacteremia patient.</title>
        <authorList>
            <person name="Lund L.C."/>
            <person name="Sydenham T.V."/>
            <person name="Hogh S.V."/>
            <person name="Skov M.N."/>
            <person name="Kemp M."/>
            <person name="Justesen U.S."/>
        </authorList>
    </citation>
    <scope>NUCLEOTIDE SEQUENCE [LARGE SCALE GENOMIC DNA]</scope>
    <source>
        <strain evidence="6 7">08-306576</strain>
    </source>
</reference>
<dbReference type="PROSITE" id="PS50902">
    <property type="entry name" value="FLAVODOXIN_LIKE"/>
    <property type="match status" value="1"/>
</dbReference>
<dbReference type="OrthoDB" id="9813995at2"/>
<dbReference type="Gene3D" id="3.40.50.360">
    <property type="match status" value="1"/>
</dbReference>
<name>A0A0B3W841_9FIRM</name>
<accession>A0A0B3W841</accession>
<dbReference type="GO" id="GO:0016651">
    <property type="term" value="F:oxidoreductase activity, acting on NAD(P)H"/>
    <property type="evidence" value="ECO:0007669"/>
    <property type="project" value="UniProtKB-ARBA"/>
</dbReference>
<dbReference type="PROSITE" id="PS51379">
    <property type="entry name" value="4FE4S_FER_2"/>
    <property type="match status" value="2"/>
</dbReference>
<evidence type="ECO:0000259" key="5">
    <source>
        <dbReference type="PROSITE" id="PS51379"/>
    </source>
</evidence>
<dbReference type="InterPro" id="IPR017900">
    <property type="entry name" value="4Fe4S_Fe_S_CS"/>
</dbReference>
<dbReference type="Proteomes" id="UP000031189">
    <property type="component" value="Unassembled WGS sequence"/>
</dbReference>
<dbReference type="GO" id="GO:0046872">
    <property type="term" value="F:metal ion binding"/>
    <property type="evidence" value="ECO:0007669"/>
    <property type="project" value="UniProtKB-KW"/>
</dbReference>
<dbReference type="GO" id="GO:0010181">
    <property type="term" value="F:FMN binding"/>
    <property type="evidence" value="ECO:0007669"/>
    <property type="project" value="InterPro"/>
</dbReference>
<keyword evidence="3" id="KW-0411">Iron-sulfur</keyword>